<proteinExistence type="predicted"/>
<keyword evidence="5" id="KW-1185">Reference proteome</keyword>
<feature type="compositionally biased region" description="Low complexity" evidence="2">
    <location>
        <begin position="30"/>
        <end position="44"/>
    </location>
</feature>
<protein>
    <submittedName>
        <fullName evidence="4">LpqN/LpqT family lipoprotein</fullName>
    </submittedName>
</protein>
<reference evidence="4" key="1">
    <citation type="submission" date="2022-08" db="EMBL/GenBank/DDBJ databases">
        <title>Whole genome sequencing of non-tuberculosis mycobacteria type-strains.</title>
        <authorList>
            <person name="Igarashi Y."/>
            <person name="Osugi A."/>
            <person name="Mitarai S."/>
        </authorList>
    </citation>
    <scope>NUCLEOTIDE SEQUENCE</scope>
    <source>
        <strain evidence="4">DSM 45127</strain>
    </source>
</reference>
<evidence type="ECO:0000313" key="4">
    <source>
        <dbReference type="EMBL" id="UMB67653.1"/>
    </source>
</evidence>
<evidence type="ECO:0000256" key="2">
    <source>
        <dbReference type="SAM" id="MobiDB-lite"/>
    </source>
</evidence>
<evidence type="ECO:0000256" key="3">
    <source>
        <dbReference type="SAM" id="SignalP"/>
    </source>
</evidence>
<accession>A0ABY3VLW1</accession>
<dbReference type="Gene3D" id="3.40.1000.10">
    <property type="entry name" value="Mog1/PsbP, alpha/beta/alpha sandwich"/>
    <property type="match status" value="1"/>
</dbReference>
<dbReference type="Proteomes" id="UP001055336">
    <property type="component" value="Chromosome"/>
</dbReference>
<evidence type="ECO:0000256" key="1">
    <source>
        <dbReference type="ARBA" id="ARBA00022729"/>
    </source>
</evidence>
<keyword evidence="1 3" id="KW-0732">Signal</keyword>
<feature type="signal peptide" evidence="3">
    <location>
        <begin position="1"/>
        <end position="21"/>
    </location>
</feature>
<feature type="region of interest" description="Disordered" evidence="2">
    <location>
        <begin position="26"/>
        <end position="53"/>
    </location>
</feature>
<dbReference type="RefSeq" id="WP_240258115.1">
    <property type="nucleotide sequence ID" value="NZ_CP092488.2"/>
</dbReference>
<dbReference type="EMBL" id="CP092488">
    <property type="protein sequence ID" value="UMB67653.1"/>
    <property type="molecule type" value="Genomic_DNA"/>
</dbReference>
<sequence>MKRTAIAGAAVAILATSIGLAGCGTQPSEKNAPTNTSASASAKPQPKVAPRITANGPNPTIAGYFNDAHINATPVHRGDPGAPTINFPIPNGWADAGPDTPPTAYWAVVDNGPEAAKYTPSIVATLSKLEGDVDPQKLIELAAGSTKNLPGFKAHGDGTEDNLGGFPAFQIGGTWTQDGTVKAVADKVVVINGKDDVIYLLELNADALPDQVEKAMPATVTIDEKTTITP</sequence>
<dbReference type="PROSITE" id="PS51257">
    <property type="entry name" value="PROKAR_LIPOPROTEIN"/>
    <property type="match status" value="1"/>
</dbReference>
<organism evidence="4 5">
    <name type="scientific">Mycobacterium paraterrae</name>
    <dbReference type="NCBI Taxonomy" id="577492"/>
    <lineage>
        <taxon>Bacteria</taxon>
        <taxon>Bacillati</taxon>
        <taxon>Actinomycetota</taxon>
        <taxon>Actinomycetes</taxon>
        <taxon>Mycobacteriales</taxon>
        <taxon>Mycobacteriaceae</taxon>
        <taxon>Mycobacterium</taxon>
    </lineage>
</organism>
<dbReference type="Pfam" id="PF10738">
    <property type="entry name" value="Lpp-LpqN"/>
    <property type="match status" value="1"/>
</dbReference>
<keyword evidence="4" id="KW-0449">Lipoprotein</keyword>
<name>A0ABY3VLW1_9MYCO</name>
<evidence type="ECO:0000313" key="5">
    <source>
        <dbReference type="Proteomes" id="UP001055336"/>
    </source>
</evidence>
<feature type="chain" id="PRO_5045110194" evidence="3">
    <location>
        <begin position="22"/>
        <end position="230"/>
    </location>
</feature>
<dbReference type="InterPro" id="IPR019674">
    <property type="entry name" value="Lipoprotein_LpqN/LpqT-like"/>
</dbReference>
<gene>
    <name evidence="4" type="ORF">MKK62_14140</name>
</gene>